<evidence type="ECO:0000313" key="4">
    <source>
        <dbReference type="Proteomes" id="UP000535078"/>
    </source>
</evidence>
<dbReference type="InterPro" id="IPR036890">
    <property type="entry name" value="HATPase_C_sf"/>
</dbReference>
<feature type="transmembrane region" description="Helical" evidence="1">
    <location>
        <begin position="62"/>
        <end position="84"/>
    </location>
</feature>
<organism evidence="3 4">
    <name type="scientific">Sphingopyxis italica</name>
    <dbReference type="NCBI Taxonomy" id="1129133"/>
    <lineage>
        <taxon>Bacteria</taxon>
        <taxon>Pseudomonadati</taxon>
        <taxon>Pseudomonadota</taxon>
        <taxon>Alphaproteobacteria</taxon>
        <taxon>Sphingomonadales</taxon>
        <taxon>Sphingomonadaceae</taxon>
        <taxon>Sphingopyxis</taxon>
    </lineage>
</organism>
<dbReference type="Pfam" id="PF06580">
    <property type="entry name" value="His_kinase"/>
    <property type="match status" value="1"/>
</dbReference>
<feature type="transmembrane region" description="Helical" evidence="1">
    <location>
        <begin position="96"/>
        <end position="121"/>
    </location>
</feature>
<dbReference type="SUPFAM" id="SSF55874">
    <property type="entry name" value="ATPase domain of HSP90 chaperone/DNA topoisomerase II/histidine kinase"/>
    <property type="match status" value="1"/>
</dbReference>
<dbReference type="Gene3D" id="3.30.565.10">
    <property type="entry name" value="Histidine kinase-like ATPase, C-terminal domain"/>
    <property type="match status" value="1"/>
</dbReference>
<feature type="transmembrane region" description="Helical" evidence="1">
    <location>
        <begin position="31"/>
        <end position="50"/>
    </location>
</feature>
<dbReference type="Proteomes" id="UP000535078">
    <property type="component" value="Unassembled WGS sequence"/>
</dbReference>
<feature type="domain" description="Signal transduction histidine kinase internal region" evidence="2">
    <location>
        <begin position="179"/>
        <end position="257"/>
    </location>
</feature>
<dbReference type="InterPro" id="IPR050640">
    <property type="entry name" value="Bact_2-comp_sensor_kinase"/>
</dbReference>
<keyword evidence="4" id="KW-1185">Reference proteome</keyword>
<evidence type="ECO:0000256" key="1">
    <source>
        <dbReference type="SAM" id="Phobius"/>
    </source>
</evidence>
<keyword evidence="1" id="KW-0472">Membrane</keyword>
<reference evidence="3 4" key="1">
    <citation type="submission" date="2020-03" db="EMBL/GenBank/DDBJ databases">
        <title>Genomic Encyclopedia of Type Strains, Phase IV (KMG-IV): sequencing the most valuable type-strain genomes for metagenomic binning, comparative biology and taxonomic classification.</title>
        <authorList>
            <person name="Goeker M."/>
        </authorList>
    </citation>
    <scope>NUCLEOTIDE SEQUENCE [LARGE SCALE GENOMIC DNA]</scope>
    <source>
        <strain evidence="3 4">DSM 25229</strain>
    </source>
</reference>
<dbReference type="InterPro" id="IPR010559">
    <property type="entry name" value="Sig_transdc_His_kin_internal"/>
</dbReference>
<dbReference type="PANTHER" id="PTHR34220:SF7">
    <property type="entry name" value="SENSOR HISTIDINE KINASE YPDA"/>
    <property type="match status" value="1"/>
</dbReference>
<protein>
    <submittedName>
        <fullName evidence="3">FtsH-binding integral membrane protein</fullName>
    </submittedName>
</protein>
<accession>A0A7X5XQ54</accession>
<dbReference type="AlphaFoldDB" id="A0A7X5XQ54"/>
<gene>
    <name evidence="3" type="ORF">GGR90_001041</name>
</gene>
<dbReference type="RefSeq" id="WP_167919937.1">
    <property type="nucleotide sequence ID" value="NZ_JAATIT010000001.1"/>
</dbReference>
<dbReference type="PANTHER" id="PTHR34220">
    <property type="entry name" value="SENSOR HISTIDINE KINASE YPDA"/>
    <property type="match status" value="1"/>
</dbReference>
<keyword evidence="1" id="KW-0812">Transmembrane</keyword>
<evidence type="ECO:0000313" key="3">
    <source>
        <dbReference type="EMBL" id="NJB88889.1"/>
    </source>
</evidence>
<keyword evidence="1" id="KW-1133">Transmembrane helix</keyword>
<name>A0A7X5XQ54_9SPHN</name>
<sequence length="374" mass="41523">MNQVAAFPPTTVYELATTGRPASLERQRRQVILWLTGAFWGLHTLALWTADVLDHHPHLLRATAVRLMLMAIGLALCFAIHMILQKLSRRGWRQKAPIVFFASLIAAELFAWCTYFALVYARGEPVQLAIDGSAVIRTLVPWTWFFLAWVGLYLAVQYGFEARAEERRSAQLRTMAQSAKLQALHYQINPHFLFNSFNAVSALILDGRAEDANAMVERLASFFRVNLATNPDVDISLAEEVALQATYLEIERTRYPDLDIRIDLPRALGRTAVPAFLLQPLVENAVKHGAGTVGAGDAWIAITAREDQGQLKIVVENSCSPSALHTGVCGTQTGLRNVRDRLSNRFGADAKLSTERLPASRFRATLELPLGYAG</sequence>
<comment type="caution">
    <text evidence="3">The sequence shown here is derived from an EMBL/GenBank/DDBJ whole genome shotgun (WGS) entry which is preliminary data.</text>
</comment>
<dbReference type="GO" id="GO:0000155">
    <property type="term" value="F:phosphorelay sensor kinase activity"/>
    <property type="evidence" value="ECO:0007669"/>
    <property type="project" value="InterPro"/>
</dbReference>
<proteinExistence type="predicted"/>
<dbReference type="EMBL" id="JAATIT010000001">
    <property type="protein sequence ID" value="NJB88889.1"/>
    <property type="molecule type" value="Genomic_DNA"/>
</dbReference>
<dbReference type="GO" id="GO:0016020">
    <property type="term" value="C:membrane"/>
    <property type="evidence" value="ECO:0007669"/>
    <property type="project" value="InterPro"/>
</dbReference>
<evidence type="ECO:0000259" key="2">
    <source>
        <dbReference type="Pfam" id="PF06580"/>
    </source>
</evidence>
<feature type="transmembrane region" description="Helical" evidence="1">
    <location>
        <begin position="141"/>
        <end position="160"/>
    </location>
</feature>